<dbReference type="EMBL" id="KZ305030">
    <property type="protein sequence ID" value="PIA50490.1"/>
    <property type="molecule type" value="Genomic_DNA"/>
</dbReference>
<dbReference type="Proteomes" id="UP000230069">
    <property type="component" value="Unassembled WGS sequence"/>
</dbReference>
<sequence length="87" mass="9636">MGKQWNTTFYTRIYTKHTTTCRLSLFIRGGKLAVSGRARVGLRVKADQPGYETGQIVSGCVRVGSVPGYMTLTRHACDILPEQACKQ</sequence>
<accession>A0A2G5E437</accession>
<reference evidence="1 2" key="1">
    <citation type="submission" date="2017-09" db="EMBL/GenBank/DDBJ databases">
        <title>WGS assembly of Aquilegia coerulea Goldsmith.</title>
        <authorList>
            <person name="Hodges S."/>
            <person name="Kramer E."/>
            <person name="Nordborg M."/>
            <person name="Tomkins J."/>
            <person name="Borevitz J."/>
            <person name="Derieg N."/>
            <person name="Yan J."/>
            <person name="Mihaltcheva S."/>
            <person name="Hayes R.D."/>
            <person name="Rokhsar D."/>
        </authorList>
    </citation>
    <scope>NUCLEOTIDE SEQUENCE [LARGE SCALE GENOMIC DNA]</scope>
    <source>
        <strain evidence="2">cv. Goldsmith</strain>
    </source>
</reference>
<dbReference type="AlphaFoldDB" id="A0A2G5E437"/>
<keyword evidence="2" id="KW-1185">Reference proteome</keyword>
<evidence type="ECO:0000313" key="2">
    <source>
        <dbReference type="Proteomes" id="UP000230069"/>
    </source>
</evidence>
<protein>
    <submittedName>
        <fullName evidence="1">Uncharacterized protein</fullName>
    </submittedName>
</protein>
<gene>
    <name evidence="1" type="ORF">AQUCO_01300907v1</name>
</gene>
<dbReference type="InParanoid" id="A0A2G5E437"/>
<organism evidence="1 2">
    <name type="scientific">Aquilegia coerulea</name>
    <name type="common">Rocky mountain columbine</name>
    <dbReference type="NCBI Taxonomy" id="218851"/>
    <lineage>
        <taxon>Eukaryota</taxon>
        <taxon>Viridiplantae</taxon>
        <taxon>Streptophyta</taxon>
        <taxon>Embryophyta</taxon>
        <taxon>Tracheophyta</taxon>
        <taxon>Spermatophyta</taxon>
        <taxon>Magnoliopsida</taxon>
        <taxon>Ranunculales</taxon>
        <taxon>Ranunculaceae</taxon>
        <taxon>Thalictroideae</taxon>
        <taxon>Aquilegia</taxon>
    </lineage>
</organism>
<proteinExistence type="predicted"/>
<name>A0A2G5E437_AQUCA</name>
<evidence type="ECO:0000313" key="1">
    <source>
        <dbReference type="EMBL" id="PIA50490.1"/>
    </source>
</evidence>